<evidence type="ECO:0000313" key="3">
    <source>
        <dbReference type="EMBL" id="MCG2461903.1"/>
    </source>
</evidence>
<dbReference type="Gene3D" id="3.40.50.2000">
    <property type="entry name" value="Glycogen Phosphorylase B"/>
    <property type="match status" value="2"/>
</dbReference>
<proteinExistence type="predicted"/>
<dbReference type="InterPro" id="IPR001296">
    <property type="entry name" value="Glyco_trans_1"/>
</dbReference>
<evidence type="ECO:0000313" key="4">
    <source>
        <dbReference type="Proteomes" id="UP001200642"/>
    </source>
</evidence>
<comment type="caution">
    <text evidence="3">The sequence shown here is derived from an EMBL/GenBank/DDBJ whole genome shotgun (WGS) entry which is preliminary data.</text>
</comment>
<dbReference type="PANTHER" id="PTHR12526:SF630">
    <property type="entry name" value="GLYCOSYLTRANSFERASE"/>
    <property type="match status" value="1"/>
</dbReference>
<dbReference type="Pfam" id="PF00534">
    <property type="entry name" value="Glycos_transf_1"/>
    <property type="match status" value="1"/>
</dbReference>
<dbReference type="GO" id="GO:0016757">
    <property type="term" value="F:glycosyltransferase activity"/>
    <property type="evidence" value="ECO:0007669"/>
    <property type="project" value="InterPro"/>
</dbReference>
<accession>A0AAE3EVT8</accession>
<gene>
    <name evidence="3" type="ORF">K8352_14175</name>
</gene>
<dbReference type="InterPro" id="IPR028098">
    <property type="entry name" value="Glyco_trans_4-like_N"/>
</dbReference>
<protein>
    <submittedName>
        <fullName evidence="3">Glycosyltransferase family 4 protein</fullName>
    </submittedName>
</protein>
<dbReference type="PANTHER" id="PTHR12526">
    <property type="entry name" value="GLYCOSYLTRANSFERASE"/>
    <property type="match status" value="1"/>
</dbReference>
<dbReference type="Proteomes" id="UP001200642">
    <property type="component" value="Unassembled WGS sequence"/>
</dbReference>
<dbReference type="SUPFAM" id="SSF53756">
    <property type="entry name" value="UDP-Glycosyltransferase/glycogen phosphorylase"/>
    <property type="match status" value="1"/>
</dbReference>
<dbReference type="RefSeq" id="WP_317903044.1">
    <property type="nucleotide sequence ID" value="NZ_JAIRBC010000021.1"/>
</dbReference>
<sequence>MKIDFISNSISGGGAERVMVLLANEFAQKNNTVSIITFNEGLAYELNQKVNHIQLHGGKLKNHTLRSFVNLFKYYWKKPRRPEVAIAMMPKMNFISIIVCRILRVKIIACEHNNHLRKTEKFERFIWGFSYRFADQLNVLTKFDKPFFEDKGAKVTIMPNPCSFTLLDSENPHKTNTILAVGSLNRIHHKGFDNLIKLIEPVLVEFPDWQLKIVGGGDEGEEVLRQLVEKFEIKSQVIFTGFQNNVAEIMQQSKIFILSSRWEGLPMVLLEAMSQGMACIAYDCKTGPSDIIKNFENGLLIEDQNMEAMQNGLKALIIDEQFRKSIGENALRSLDYYSMDNVLLMWQRLFEKVMTN</sequence>
<dbReference type="CDD" id="cd03820">
    <property type="entry name" value="GT4_AmsD-like"/>
    <property type="match status" value="1"/>
</dbReference>
<evidence type="ECO:0000259" key="2">
    <source>
        <dbReference type="Pfam" id="PF13439"/>
    </source>
</evidence>
<reference evidence="3" key="1">
    <citation type="submission" date="2023-02" db="EMBL/GenBank/DDBJ databases">
        <title>Genome of Flavobacteriaceae gen. nov. sp. strain F89.</title>
        <authorList>
            <person name="Wang Y."/>
        </authorList>
    </citation>
    <scope>NUCLEOTIDE SEQUENCE</scope>
    <source>
        <strain evidence="3">F89</strain>
    </source>
</reference>
<name>A0AAE3EVT8_9FLAO</name>
<dbReference type="AlphaFoldDB" id="A0AAE3EVT8"/>
<organism evidence="3 4">
    <name type="scientific">Cerina litoralis</name>
    <dbReference type="NCBI Taxonomy" id="2874477"/>
    <lineage>
        <taxon>Bacteria</taxon>
        <taxon>Pseudomonadati</taxon>
        <taxon>Bacteroidota</taxon>
        <taxon>Flavobacteriia</taxon>
        <taxon>Flavobacteriales</taxon>
        <taxon>Flavobacteriaceae</taxon>
        <taxon>Cerina</taxon>
    </lineage>
</organism>
<dbReference type="Pfam" id="PF13439">
    <property type="entry name" value="Glyco_transf_4"/>
    <property type="match status" value="1"/>
</dbReference>
<evidence type="ECO:0000259" key="1">
    <source>
        <dbReference type="Pfam" id="PF00534"/>
    </source>
</evidence>
<feature type="domain" description="Glycosyltransferase subfamily 4-like N-terminal" evidence="2">
    <location>
        <begin position="13"/>
        <end position="161"/>
    </location>
</feature>
<keyword evidence="4" id="KW-1185">Reference proteome</keyword>
<feature type="domain" description="Glycosyl transferase family 1" evidence="1">
    <location>
        <begin position="170"/>
        <end position="330"/>
    </location>
</feature>
<dbReference type="EMBL" id="JAIRBC010000021">
    <property type="protein sequence ID" value="MCG2461903.1"/>
    <property type="molecule type" value="Genomic_DNA"/>
</dbReference>